<evidence type="ECO:0000256" key="4">
    <source>
        <dbReference type="ARBA" id="ARBA00022840"/>
    </source>
</evidence>
<dbReference type="SUPFAM" id="SSF56801">
    <property type="entry name" value="Acetyl-CoA synthetase-like"/>
    <property type="match status" value="1"/>
</dbReference>
<dbReference type="InterPro" id="IPR042099">
    <property type="entry name" value="ANL_N_sf"/>
</dbReference>
<evidence type="ECO:0000256" key="3">
    <source>
        <dbReference type="ARBA" id="ARBA00022741"/>
    </source>
</evidence>
<dbReference type="PANTHER" id="PTHR43201:SF5">
    <property type="entry name" value="MEDIUM-CHAIN ACYL-COA LIGASE ACSF2, MITOCHONDRIAL"/>
    <property type="match status" value="1"/>
</dbReference>
<name>A0A9W8AR16_9FUNG</name>
<evidence type="ECO:0000313" key="6">
    <source>
        <dbReference type="EMBL" id="KAJ1955943.1"/>
    </source>
</evidence>
<dbReference type="PROSITE" id="PS00455">
    <property type="entry name" value="AMP_BINDING"/>
    <property type="match status" value="1"/>
</dbReference>
<dbReference type="PANTHER" id="PTHR43201">
    <property type="entry name" value="ACYL-COA SYNTHETASE"/>
    <property type="match status" value="1"/>
</dbReference>
<proteinExistence type="inferred from homology"/>
<keyword evidence="3" id="KW-0547">Nucleotide-binding</keyword>
<dbReference type="Gene3D" id="3.40.50.12780">
    <property type="entry name" value="N-terminal domain of ligase-like"/>
    <property type="match status" value="1"/>
</dbReference>
<organism evidence="6 7">
    <name type="scientific">Dispira parvispora</name>
    <dbReference type="NCBI Taxonomy" id="1520584"/>
    <lineage>
        <taxon>Eukaryota</taxon>
        <taxon>Fungi</taxon>
        <taxon>Fungi incertae sedis</taxon>
        <taxon>Zoopagomycota</taxon>
        <taxon>Kickxellomycotina</taxon>
        <taxon>Dimargaritomycetes</taxon>
        <taxon>Dimargaritales</taxon>
        <taxon>Dimargaritaceae</taxon>
        <taxon>Dispira</taxon>
    </lineage>
</organism>
<dbReference type="Pfam" id="PF00501">
    <property type="entry name" value="AMP-binding"/>
    <property type="match status" value="1"/>
</dbReference>
<keyword evidence="2" id="KW-0436">Ligase</keyword>
<dbReference type="InterPro" id="IPR000873">
    <property type="entry name" value="AMP-dep_synth/lig_dom"/>
</dbReference>
<gene>
    <name evidence="6" type="ORF">IWQ62_005419</name>
</gene>
<protein>
    <recommendedName>
        <fullName evidence="5">AMP-dependent synthetase/ligase domain-containing protein</fullName>
    </recommendedName>
</protein>
<dbReference type="OrthoDB" id="3633556at2759"/>
<sequence length="432" mass="46888">MVLTEVFANEHGTANAVVALDPQPVTQTYDQLHHAVQSLQAYFLEAKLQPGDTVASIFPNSLECVLAFLGTTFHRCVAAPLNPQLTTDEFSFYLEDAQARLLLVPVGTPAEHPAVLAAQRLSRCVVWEVGWVAAEGRLQVQLHCGSAGQNTLPVNQPKGAEEWPKPQPSDTALLLHTSGTTGKPKAVPLSHGNLTRSMLNIVTTYSLTPSDRTYLVMPLFHVHGLIAGLLSTLKSGGSVVIPKKFSASRFWSDVLQYQCTWYTAVPTIHQILLRHPPPPRSHQLRFIRSCSSALAPTVYKQLEQTYKVPVVEAYAMTEAAHQMTSNPLPPRGRKPGSVGPGQGVEVAILTEAGESVPTGKDGEICVRGPNVTKGYLNNPSANASSFHRGGWFRTGDQGHLDQDGYLAITGRIKELINRGGEKISPLEIDHVL</sequence>
<feature type="domain" description="AMP-dependent synthetase/ligase" evidence="5">
    <location>
        <begin position="8"/>
        <end position="376"/>
    </location>
</feature>
<keyword evidence="4" id="KW-0067">ATP-binding</keyword>
<dbReference type="GO" id="GO:0031956">
    <property type="term" value="F:medium-chain fatty acid-CoA ligase activity"/>
    <property type="evidence" value="ECO:0007669"/>
    <property type="project" value="TreeGrafter"/>
</dbReference>
<dbReference type="InterPro" id="IPR045310">
    <property type="entry name" value="Pcs60-like"/>
</dbReference>
<evidence type="ECO:0000259" key="5">
    <source>
        <dbReference type="Pfam" id="PF00501"/>
    </source>
</evidence>
<evidence type="ECO:0000256" key="2">
    <source>
        <dbReference type="ARBA" id="ARBA00022598"/>
    </source>
</evidence>
<dbReference type="AlphaFoldDB" id="A0A9W8AR16"/>
<dbReference type="EMBL" id="JANBPY010002225">
    <property type="protein sequence ID" value="KAJ1955943.1"/>
    <property type="molecule type" value="Genomic_DNA"/>
</dbReference>
<evidence type="ECO:0000313" key="7">
    <source>
        <dbReference type="Proteomes" id="UP001150925"/>
    </source>
</evidence>
<dbReference type="Proteomes" id="UP001150925">
    <property type="component" value="Unassembled WGS sequence"/>
</dbReference>
<keyword evidence="7" id="KW-1185">Reference proteome</keyword>
<dbReference type="InterPro" id="IPR020845">
    <property type="entry name" value="AMP-binding_CS"/>
</dbReference>
<feature type="non-terminal residue" evidence="6">
    <location>
        <position position="432"/>
    </location>
</feature>
<dbReference type="GO" id="GO:0006631">
    <property type="term" value="P:fatty acid metabolic process"/>
    <property type="evidence" value="ECO:0007669"/>
    <property type="project" value="TreeGrafter"/>
</dbReference>
<comment type="caution">
    <text evidence="6">The sequence shown here is derived from an EMBL/GenBank/DDBJ whole genome shotgun (WGS) entry which is preliminary data.</text>
</comment>
<dbReference type="CDD" id="cd05926">
    <property type="entry name" value="FACL_fum10p_like"/>
    <property type="match status" value="1"/>
</dbReference>
<reference evidence="6" key="1">
    <citation type="submission" date="2022-07" db="EMBL/GenBank/DDBJ databases">
        <title>Phylogenomic reconstructions and comparative analyses of Kickxellomycotina fungi.</title>
        <authorList>
            <person name="Reynolds N.K."/>
            <person name="Stajich J.E."/>
            <person name="Barry K."/>
            <person name="Grigoriev I.V."/>
            <person name="Crous P."/>
            <person name="Smith M.E."/>
        </authorList>
    </citation>
    <scope>NUCLEOTIDE SEQUENCE</scope>
    <source>
        <strain evidence="6">RSA 1196</strain>
    </source>
</reference>
<evidence type="ECO:0000256" key="1">
    <source>
        <dbReference type="ARBA" id="ARBA00006432"/>
    </source>
</evidence>
<dbReference type="GO" id="GO:0005524">
    <property type="term" value="F:ATP binding"/>
    <property type="evidence" value="ECO:0007669"/>
    <property type="project" value="UniProtKB-KW"/>
</dbReference>
<comment type="similarity">
    <text evidence="1">Belongs to the ATP-dependent AMP-binding enzyme family.</text>
</comment>
<accession>A0A9W8AR16</accession>